<evidence type="ECO:0000313" key="1">
    <source>
        <dbReference type="EMBL" id="QLG61283.1"/>
    </source>
</evidence>
<sequence length="237" mass="24219">MKRVATLLTVLVVLLAGCAGAVTNAAPNAGSGDSADTNAVTATGSATVSAAPDVATITVAAESTADTAAAARTQVAEDADALRTALADAGYEVETVDFRLRPEFDRAGGEREQVGYRAVHVFEFEAQPDAAGEAVDLAVDNGAAAVNDVRFELDDEHRAELRREALADAVGDARGDAEAVAGAADRTVGSELSMQVGSQGYSPHEVRYTAEAADSATSFEPGPVTVSASVTVTYELE</sequence>
<dbReference type="Proteomes" id="UP000509626">
    <property type="component" value="Chromosome"/>
</dbReference>
<reference evidence="1 2" key="1">
    <citation type="submission" date="2020-06" db="EMBL/GenBank/DDBJ databases">
        <title>NJ-3-1, isolated from saline soil.</title>
        <authorList>
            <person name="Cui H.L."/>
            <person name="Shi X."/>
        </authorList>
    </citation>
    <scope>NUCLEOTIDE SEQUENCE [LARGE SCALE GENOMIC DNA]</scope>
    <source>
        <strain evidence="1 2">NJ-3-1</strain>
    </source>
</reference>
<dbReference type="Gene3D" id="3.30.70.2970">
    <property type="entry name" value="Protein of unknown function (DUF541), domain 2"/>
    <property type="match status" value="1"/>
</dbReference>
<dbReference type="EMBL" id="CP058579">
    <property type="protein sequence ID" value="QLG61283.1"/>
    <property type="molecule type" value="Genomic_DNA"/>
</dbReference>
<gene>
    <name evidence="1" type="ORF">HUG12_05855</name>
</gene>
<keyword evidence="2" id="KW-1185">Reference proteome</keyword>
<dbReference type="InterPro" id="IPR052022">
    <property type="entry name" value="26kDa_periplasmic_antigen"/>
</dbReference>
<evidence type="ECO:0000313" key="2">
    <source>
        <dbReference type="Proteomes" id="UP000509626"/>
    </source>
</evidence>
<dbReference type="InterPro" id="IPR007497">
    <property type="entry name" value="SIMPL/DUF541"/>
</dbReference>
<dbReference type="PANTHER" id="PTHR34387">
    <property type="entry name" value="SLR1258 PROTEIN"/>
    <property type="match status" value="1"/>
</dbReference>
<dbReference type="GO" id="GO:0006974">
    <property type="term" value="P:DNA damage response"/>
    <property type="evidence" value="ECO:0007669"/>
    <property type="project" value="TreeGrafter"/>
</dbReference>
<dbReference type="RefSeq" id="WP_179267868.1">
    <property type="nucleotide sequence ID" value="NZ_CP058579.1"/>
</dbReference>
<organism evidence="1 2">
    <name type="scientific">Halorarum salinum</name>
    <dbReference type="NCBI Taxonomy" id="2743089"/>
    <lineage>
        <taxon>Archaea</taxon>
        <taxon>Methanobacteriati</taxon>
        <taxon>Methanobacteriota</taxon>
        <taxon>Stenosarchaea group</taxon>
        <taxon>Halobacteria</taxon>
        <taxon>Halobacteriales</taxon>
        <taxon>Haloferacaceae</taxon>
        <taxon>Halorarum</taxon>
    </lineage>
</organism>
<dbReference type="PANTHER" id="PTHR34387:SF2">
    <property type="entry name" value="SLR1258 PROTEIN"/>
    <property type="match status" value="1"/>
</dbReference>
<proteinExistence type="predicted"/>
<dbReference type="PROSITE" id="PS51257">
    <property type="entry name" value="PROKAR_LIPOPROTEIN"/>
    <property type="match status" value="1"/>
</dbReference>
<dbReference type="Gene3D" id="3.30.110.170">
    <property type="entry name" value="Protein of unknown function (DUF541), domain 1"/>
    <property type="match status" value="1"/>
</dbReference>
<dbReference type="KEGG" id="halu:HUG12_05855"/>
<accession>A0A7D5QFA9</accession>
<protein>
    <submittedName>
        <fullName evidence="1">SIMPL domain-containing protein</fullName>
    </submittedName>
</protein>
<dbReference type="AlphaFoldDB" id="A0A7D5QFA9"/>
<dbReference type="Pfam" id="PF04402">
    <property type="entry name" value="SIMPL"/>
    <property type="match status" value="1"/>
</dbReference>
<dbReference type="OrthoDB" id="12132at2157"/>
<dbReference type="GeneID" id="56036964"/>
<name>A0A7D5QFA9_9EURY</name>